<dbReference type="InterPro" id="IPR006578">
    <property type="entry name" value="MADF-dom"/>
</dbReference>
<proteinExistence type="predicted"/>
<dbReference type="PROSITE" id="PS51029">
    <property type="entry name" value="MADF"/>
    <property type="match status" value="1"/>
</dbReference>
<dbReference type="PANTHER" id="PTHR21505">
    <property type="entry name" value="MADF DOMAIN-CONTAINING PROTEIN-RELATED"/>
    <property type="match status" value="1"/>
</dbReference>
<dbReference type="AlphaFoldDB" id="A0AA40KXW2"/>
<gene>
    <name evidence="2" type="ORF">K0M31_001646</name>
</gene>
<organism evidence="2 3">
    <name type="scientific">Melipona bicolor</name>
    <dbReference type="NCBI Taxonomy" id="60889"/>
    <lineage>
        <taxon>Eukaryota</taxon>
        <taxon>Metazoa</taxon>
        <taxon>Ecdysozoa</taxon>
        <taxon>Arthropoda</taxon>
        <taxon>Hexapoda</taxon>
        <taxon>Insecta</taxon>
        <taxon>Pterygota</taxon>
        <taxon>Neoptera</taxon>
        <taxon>Endopterygota</taxon>
        <taxon>Hymenoptera</taxon>
        <taxon>Apocrita</taxon>
        <taxon>Aculeata</taxon>
        <taxon>Apoidea</taxon>
        <taxon>Anthophila</taxon>
        <taxon>Apidae</taxon>
        <taxon>Melipona</taxon>
    </lineage>
</organism>
<name>A0AA40KXW2_9HYME</name>
<protein>
    <recommendedName>
        <fullName evidence="1">MADF domain-containing protein</fullName>
    </recommendedName>
</protein>
<comment type="caution">
    <text evidence="2">The sequence shown here is derived from an EMBL/GenBank/DDBJ whole genome shotgun (WGS) entry which is preliminary data.</text>
</comment>
<evidence type="ECO:0000313" key="2">
    <source>
        <dbReference type="EMBL" id="KAK1137120.1"/>
    </source>
</evidence>
<reference evidence="2" key="1">
    <citation type="submission" date="2021-10" db="EMBL/GenBank/DDBJ databases">
        <title>Melipona bicolor Genome sequencing and assembly.</title>
        <authorList>
            <person name="Araujo N.S."/>
            <person name="Arias M.C."/>
        </authorList>
    </citation>
    <scope>NUCLEOTIDE SEQUENCE</scope>
    <source>
        <strain evidence="2">USP_2M_L1-L4_2017</strain>
        <tissue evidence="2">Whole body</tissue>
    </source>
</reference>
<dbReference type="EMBL" id="JAHYIQ010000001">
    <property type="protein sequence ID" value="KAK1137120.1"/>
    <property type="molecule type" value="Genomic_DNA"/>
</dbReference>
<evidence type="ECO:0000313" key="3">
    <source>
        <dbReference type="Proteomes" id="UP001177670"/>
    </source>
</evidence>
<dbReference type="PANTHER" id="PTHR21505:SF12">
    <property type="entry name" value="MADF DOMAIN-CONTAINING PROTEIN-RELATED"/>
    <property type="match status" value="1"/>
</dbReference>
<keyword evidence="3" id="KW-1185">Reference proteome</keyword>
<accession>A0AA40KXW2</accession>
<feature type="domain" description="MADF" evidence="1">
    <location>
        <begin position="10"/>
        <end position="81"/>
    </location>
</feature>
<dbReference type="Pfam" id="PF10545">
    <property type="entry name" value="MADF_DNA_bdg"/>
    <property type="match status" value="1"/>
</dbReference>
<sequence length="81" mass="9858">MEFSKKDTLKFIELYCKKSLLWDLKNPNHYNKIRKEDAWQEIAQEMKRSVHQCKKKMEYLLAALRREKMKMRKSIHAGKGE</sequence>
<evidence type="ECO:0000259" key="1">
    <source>
        <dbReference type="PROSITE" id="PS51029"/>
    </source>
</evidence>
<dbReference type="Proteomes" id="UP001177670">
    <property type="component" value="Unassembled WGS sequence"/>
</dbReference>